<feature type="region of interest" description="Disordered" evidence="1">
    <location>
        <begin position="1"/>
        <end position="40"/>
    </location>
</feature>
<feature type="transmembrane region" description="Helical" evidence="2">
    <location>
        <begin position="68"/>
        <end position="87"/>
    </location>
</feature>
<feature type="compositionally biased region" description="Basic and acidic residues" evidence="1">
    <location>
        <begin position="20"/>
        <end position="40"/>
    </location>
</feature>
<name>A0AAD1S5S0_PELCU</name>
<evidence type="ECO:0000313" key="4">
    <source>
        <dbReference type="Proteomes" id="UP001295444"/>
    </source>
</evidence>
<dbReference type="Proteomes" id="UP001295444">
    <property type="component" value="Chromosome 05"/>
</dbReference>
<organism evidence="3 4">
    <name type="scientific">Pelobates cultripes</name>
    <name type="common">Western spadefoot toad</name>
    <dbReference type="NCBI Taxonomy" id="61616"/>
    <lineage>
        <taxon>Eukaryota</taxon>
        <taxon>Metazoa</taxon>
        <taxon>Chordata</taxon>
        <taxon>Craniata</taxon>
        <taxon>Vertebrata</taxon>
        <taxon>Euteleostomi</taxon>
        <taxon>Amphibia</taxon>
        <taxon>Batrachia</taxon>
        <taxon>Anura</taxon>
        <taxon>Pelobatoidea</taxon>
        <taxon>Pelobatidae</taxon>
        <taxon>Pelobates</taxon>
    </lineage>
</organism>
<feature type="compositionally biased region" description="Polar residues" evidence="1">
    <location>
        <begin position="1"/>
        <end position="11"/>
    </location>
</feature>
<dbReference type="AlphaFoldDB" id="A0AAD1S5S0"/>
<evidence type="ECO:0000313" key="3">
    <source>
        <dbReference type="EMBL" id="CAH2293363.1"/>
    </source>
</evidence>
<dbReference type="EMBL" id="OW240916">
    <property type="protein sequence ID" value="CAH2293363.1"/>
    <property type="molecule type" value="Genomic_DNA"/>
</dbReference>
<keyword evidence="2" id="KW-1133">Transmembrane helix</keyword>
<evidence type="ECO:0000256" key="2">
    <source>
        <dbReference type="SAM" id="Phobius"/>
    </source>
</evidence>
<keyword evidence="2" id="KW-0812">Transmembrane</keyword>
<protein>
    <submittedName>
        <fullName evidence="3">Uncharacterized protein</fullName>
    </submittedName>
</protein>
<keyword evidence="2" id="KW-0472">Membrane</keyword>
<accession>A0AAD1S5S0</accession>
<sequence>MSRRTQLSGPSPSKVMYPADQRDTHALRQPSEEDRAEERPYTGRAFIPPINNHAELTTTMLKAMQEGVWVSLYCVGILLGLGLHIGGEGFCKSCNLSNLSHSQSTTLYDNHLRISNLITC</sequence>
<evidence type="ECO:0000256" key="1">
    <source>
        <dbReference type="SAM" id="MobiDB-lite"/>
    </source>
</evidence>
<gene>
    <name evidence="3" type="ORF">PECUL_23A021067</name>
</gene>
<reference evidence="3" key="1">
    <citation type="submission" date="2022-03" db="EMBL/GenBank/DDBJ databases">
        <authorList>
            <person name="Alioto T."/>
            <person name="Alioto T."/>
            <person name="Gomez Garrido J."/>
        </authorList>
    </citation>
    <scope>NUCLEOTIDE SEQUENCE</scope>
</reference>
<proteinExistence type="predicted"/>
<keyword evidence="4" id="KW-1185">Reference proteome</keyword>